<organism evidence="8 9">
    <name type="scientific">Pichia sorbitophila (strain ATCC MYA-4447 / BCRC 22081 / CBS 7064 / NBRC 10061 / NRRL Y-12695)</name>
    <name type="common">Hybrid yeast</name>
    <dbReference type="NCBI Taxonomy" id="559304"/>
    <lineage>
        <taxon>Eukaryota</taxon>
        <taxon>Fungi</taxon>
        <taxon>Dikarya</taxon>
        <taxon>Ascomycota</taxon>
        <taxon>Saccharomycotina</taxon>
        <taxon>Pichiomycetes</taxon>
        <taxon>Debaryomycetaceae</taxon>
        <taxon>Millerozyma</taxon>
    </lineage>
</organism>
<feature type="transmembrane region" description="Helical" evidence="5">
    <location>
        <begin position="320"/>
        <end position="344"/>
    </location>
</feature>
<reference evidence="8" key="1">
    <citation type="submission" date="2011-10" db="EMBL/GenBank/DDBJ databases">
        <authorList>
            <person name="Genoscope - CEA"/>
        </authorList>
    </citation>
    <scope>NUCLEOTIDE SEQUENCE</scope>
</reference>
<gene>
    <name evidence="8" type="primary">Piso0_003199</name>
    <name evidence="7" type="ORF">GNLVRS01_PISO0G07068g</name>
    <name evidence="8" type="ORF">GNLVRS01_PISO0H07069g</name>
</gene>
<comment type="subcellular location">
    <subcellularLocation>
        <location evidence="1">Membrane</location>
        <topology evidence="1">Multi-pass membrane protein</topology>
    </subcellularLocation>
</comment>
<keyword evidence="3 5" id="KW-1133">Transmembrane helix</keyword>
<evidence type="ECO:0000313" key="8">
    <source>
        <dbReference type="EMBL" id="CCE80866.1"/>
    </source>
</evidence>
<evidence type="ECO:0000256" key="1">
    <source>
        <dbReference type="ARBA" id="ARBA00004141"/>
    </source>
</evidence>
<dbReference type="EMBL" id="FO082053">
    <property type="protein sequence ID" value="CCE80101.1"/>
    <property type="molecule type" value="Genomic_DNA"/>
</dbReference>
<feature type="transmembrane region" description="Helical" evidence="5">
    <location>
        <begin position="433"/>
        <end position="452"/>
    </location>
</feature>
<dbReference type="InParanoid" id="G8YHG4"/>
<keyword evidence="9" id="KW-1185">Reference proteome</keyword>
<keyword evidence="2 5" id="KW-0812">Transmembrane</keyword>
<dbReference type="GO" id="GO:0016020">
    <property type="term" value="C:membrane"/>
    <property type="evidence" value="ECO:0007669"/>
    <property type="project" value="UniProtKB-SubCell"/>
</dbReference>
<dbReference type="EMBL" id="FO082052">
    <property type="protein sequence ID" value="CCE80866.1"/>
    <property type="molecule type" value="Genomic_DNA"/>
</dbReference>
<dbReference type="Proteomes" id="UP000005222">
    <property type="component" value="Chromosome H"/>
</dbReference>
<evidence type="ECO:0000313" key="9">
    <source>
        <dbReference type="Proteomes" id="UP000005222"/>
    </source>
</evidence>
<sequence length="465" mass="51125">MVKSLTPRKVTFKTVLSCLAWYLTSSLTAQLSKIILVRFPYPLFLGQCQFLTVSVLALTAILLARRYRAVSSFFPYGTLPSDGSQPLFSRRIFYRVLPLGLLQFTNRCLTLEATSRISVAAVSSIKAMSPLMVVLGYRVVYKVKISPATYLSLVPLVSGVILILVADANYPLANYVKDSLHSSSVGWDHYQIQGMLYCLLSTVAFAAQNMYGKMLFTWRKSGDQNASPASLALNMDEGNTEDDYSSYGEDTKNNTRLPYSVSDLRVGEKTGEIHGSHKRYVDEVVSNGSRWKRAVNNIREAIVGSSSTAEDPIKPDRITIMLYSSLIGSIFSFGGFLANEFFLLVAIVTKKATVQTDHIAADKTGIACLILLDSFSMFSQTLLSNHLLGTVPALTYSVASMMKRVVVIIVSIVVSIGAQTSEDEQNSQGIKHNINSMHFLAILLIAVGLYSYDTRGSRGVRSVSK</sequence>
<dbReference type="InterPro" id="IPR004853">
    <property type="entry name" value="Sugar_P_trans_dom"/>
</dbReference>
<evidence type="ECO:0000313" key="7">
    <source>
        <dbReference type="EMBL" id="CCE80101.1"/>
    </source>
</evidence>
<evidence type="ECO:0000256" key="4">
    <source>
        <dbReference type="ARBA" id="ARBA00023136"/>
    </source>
</evidence>
<name>G8YHG4_PICSO</name>
<evidence type="ECO:0000256" key="5">
    <source>
        <dbReference type="SAM" id="Phobius"/>
    </source>
</evidence>
<accession>G8YHG4</accession>
<feature type="transmembrane region" description="Helical" evidence="5">
    <location>
        <begin position="190"/>
        <end position="211"/>
    </location>
</feature>
<feature type="transmembrane region" description="Helical" evidence="5">
    <location>
        <begin position="44"/>
        <end position="64"/>
    </location>
</feature>
<protein>
    <submittedName>
        <fullName evidence="8">Piso0_003199 protein</fullName>
    </submittedName>
</protein>
<dbReference type="HOGENOM" id="CLU_019048_4_1_1"/>
<dbReference type="OrthoDB" id="1588579at2759"/>
<keyword evidence="4 5" id="KW-0472">Membrane</keyword>
<dbReference type="PANTHER" id="PTHR11132">
    <property type="entry name" value="SOLUTE CARRIER FAMILY 35"/>
    <property type="match status" value="1"/>
</dbReference>
<feature type="domain" description="Sugar phosphate transporter" evidence="6">
    <location>
        <begin position="331"/>
        <end position="414"/>
    </location>
</feature>
<dbReference type="AlphaFoldDB" id="G8YHG4"/>
<dbReference type="eggNOG" id="KOG1441">
    <property type="taxonomic scope" value="Eukaryota"/>
</dbReference>
<dbReference type="STRING" id="559304.G8YHG4"/>
<dbReference type="OMA" id="HLYERRH"/>
<feature type="domain" description="Sugar phosphate transporter" evidence="6">
    <location>
        <begin position="14"/>
        <end position="173"/>
    </location>
</feature>
<feature type="transmembrane region" description="Helical" evidence="5">
    <location>
        <begin position="148"/>
        <end position="170"/>
    </location>
</feature>
<reference evidence="9" key="2">
    <citation type="journal article" date="2012" name="G3 (Bethesda)">
        <title>Pichia sorbitophila, an interspecies yeast hybrid reveals early steps of genome resolution following polyploidization.</title>
        <authorList>
            <person name="Leh Louis V."/>
            <person name="Despons L."/>
            <person name="Friedrich A."/>
            <person name="Martin T."/>
            <person name="Durrens P."/>
            <person name="Casaregola S."/>
            <person name="Neuveglise C."/>
            <person name="Fairhead C."/>
            <person name="Marck C."/>
            <person name="Cruz J.A."/>
            <person name="Straub M.L."/>
            <person name="Kugler V."/>
            <person name="Sacerdot C."/>
            <person name="Uzunov Z."/>
            <person name="Thierry A."/>
            <person name="Weiss S."/>
            <person name="Bleykasten C."/>
            <person name="De Montigny J."/>
            <person name="Jacques N."/>
            <person name="Jung P."/>
            <person name="Lemaire M."/>
            <person name="Mallet S."/>
            <person name="Morel G."/>
            <person name="Richard G.F."/>
            <person name="Sarkar A."/>
            <person name="Savel G."/>
            <person name="Schacherer J."/>
            <person name="Seret M.L."/>
            <person name="Talla E."/>
            <person name="Samson G."/>
            <person name="Jubin C."/>
            <person name="Poulain J."/>
            <person name="Vacherie B."/>
            <person name="Barbe V."/>
            <person name="Pelletier E."/>
            <person name="Sherman D.J."/>
            <person name="Westhof E."/>
            <person name="Weissenbach J."/>
            <person name="Baret P.V."/>
            <person name="Wincker P."/>
            <person name="Gaillardin C."/>
            <person name="Dujon B."/>
            <person name="Souciet J.L."/>
        </authorList>
    </citation>
    <scope>NUCLEOTIDE SEQUENCE [LARGE SCALE GENOMIC DNA]</scope>
    <source>
        <strain evidence="9">ATCC MYA-4447 / BCRC 22081 / CBS 7064 / NBRC 10061 / NRRL Y-12695</strain>
    </source>
</reference>
<proteinExistence type="predicted"/>
<evidence type="ECO:0000259" key="6">
    <source>
        <dbReference type="Pfam" id="PF03151"/>
    </source>
</evidence>
<dbReference type="Proteomes" id="UP000005222">
    <property type="component" value="Chromosome G"/>
</dbReference>
<dbReference type="InterPro" id="IPR050186">
    <property type="entry name" value="TPT_transporter"/>
</dbReference>
<evidence type="ECO:0000256" key="3">
    <source>
        <dbReference type="ARBA" id="ARBA00022989"/>
    </source>
</evidence>
<dbReference type="Pfam" id="PF03151">
    <property type="entry name" value="TPT"/>
    <property type="match status" value="2"/>
</dbReference>
<feature type="transmembrane region" description="Helical" evidence="5">
    <location>
        <begin position="404"/>
        <end position="421"/>
    </location>
</feature>
<evidence type="ECO:0000256" key="2">
    <source>
        <dbReference type="ARBA" id="ARBA00022692"/>
    </source>
</evidence>